<keyword evidence="4" id="KW-0539">Nucleus</keyword>
<dbReference type="InterPro" id="IPR040107">
    <property type="entry name" value="Snu23"/>
</dbReference>
<evidence type="ECO:0000313" key="7">
    <source>
        <dbReference type="EMBL" id="SCU82025.1"/>
    </source>
</evidence>
<dbReference type="GO" id="GO:0046540">
    <property type="term" value="C:U4/U6 x U5 tri-snRNP complex"/>
    <property type="evidence" value="ECO:0007669"/>
    <property type="project" value="EnsemblFungi"/>
</dbReference>
<evidence type="ECO:0000256" key="3">
    <source>
        <dbReference type="ARBA" id="ARBA00022833"/>
    </source>
</evidence>
<accession>A0A1G4IXY1</accession>
<keyword evidence="1" id="KW-0479">Metal-binding</keyword>
<dbReference type="Proteomes" id="UP000190274">
    <property type="component" value="Chromosome C"/>
</dbReference>
<dbReference type="GO" id="GO:0008270">
    <property type="term" value="F:zinc ion binding"/>
    <property type="evidence" value="ECO:0007669"/>
    <property type="project" value="UniProtKB-KW"/>
</dbReference>
<dbReference type="InterPro" id="IPR022755">
    <property type="entry name" value="Znf_C2H2_jaz"/>
</dbReference>
<dbReference type="InterPro" id="IPR013087">
    <property type="entry name" value="Znf_C2H2_type"/>
</dbReference>
<gene>
    <name evidence="7" type="ORF">LADA_0C02542G</name>
</gene>
<keyword evidence="3" id="KW-0862">Zinc</keyword>
<feature type="domain" description="C2H2-type" evidence="6">
    <location>
        <begin position="88"/>
        <end position="110"/>
    </location>
</feature>
<dbReference type="InterPro" id="IPR036236">
    <property type="entry name" value="Znf_C2H2_sf"/>
</dbReference>
<proteinExistence type="predicted"/>
<evidence type="ECO:0000256" key="2">
    <source>
        <dbReference type="ARBA" id="ARBA00022771"/>
    </source>
</evidence>
<evidence type="ECO:0000256" key="5">
    <source>
        <dbReference type="SAM" id="MobiDB-lite"/>
    </source>
</evidence>
<dbReference type="GO" id="GO:0005681">
    <property type="term" value="C:spliceosomal complex"/>
    <property type="evidence" value="ECO:0007669"/>
    <property type="project" value="InterPro"/>
</dbReference>
<evidence type="ECO:0000256" key="1">
    <source>
        <dbReference type="ARBA" id="ARBA00022723"/>
    </source>
</evidence>
<sequence>MGSVNPSSTSDYGRRTWNREEYAQLEQETRHRHESKFTHLSTEQLKILKAKYTNHSNLIKTATQDGNRRTLTTSLSIYKRGKQFGFYCELCDLTFKDTLQFVDHLNHKAHEIKFERTFGEPLIVDLRDNDDVPFDEFDEECSATIREFLKSHGKLPSSKPAKAPIKPEAQSYPPKTEEEVSPSSALDSVMGFKGFGSTKR</sequence>
<dbReference type="STRING" id="1266660.A0A1G4IXY1"/>
<dbReference type="SUPFAM" id="SSF57667">
    <property type="entry name" value="beta-beta-alpha zinc fingers"/>
    <property type="match status" value="1"/>
</dbReference>
<feature type="compositionally biased region" description="Low complexity" evidence="5">
    <location>
        <begin position="154"/>
        <end position="167"/>
    </location>
</feature>
<reference evidence="8" key="1">
    <citation type="submission" date="2016-03" db="EMBL/GenBank/DDBJ databases">
        <authorList>
            <person name="Devillers H."/>
        </authorList>
    </citation>
    <scope>NUCLEOTIDE SEQUENCE [LARGE SCALE GENOMIC DNA]</scope>
</reference>
<dbReference type="GO" id="GO:0000398">
    <property type="term" value="P:mRNA splicing, via spliceosome"/>
    <property type="evidence" value="ECO:0007669"/>
    <property type="project" value="EnsemblFungi"/>
</dbReference>
<name>A0A1G4IXY1_9SACH</name>
<feature type="region of interest" description="Disordered" evidence="5">
    <location>
        <begin position="153"/>
        <end position="200"/>
    </location>
</feature>
<organism evidence="7 8">
    <name type="scientific">Lachancea dasiensis</name>
    <dbReference type="NCBI Taxonomy" id="1072105"/>
    <lineage>
        <taxon>Eukaryota</taxon>
        <taxon>Fungi</taxon>
        <taxon>Dikarya</taxon>
        <taxon>Ascomycota</taxon>
        <taxon>Saccharomycotina</taxon>
        <taxon>Saccharomycetes</taxon>
        <taxon>Saccharomycetales</taxon>
        <taxon>Saccharomycetaceae</taxon>
        <taxon>Lachancea</taxon>
    </lineage>
</organism>
<evidence type="ECO:0000313" key="8">
    <source>
        <dbReference type="Proteomes" id="UP000190274"/>
    </source>
</evidence>
<dbReference type="AlphaFoldDB" id="A0A1G4IXY1"/>
<keyword evidence="8" id="KW-1185">Reference proteome</keyword>
<dbReference type="PANTHER" id="PTHR45986">
    <property type="entry name" value="ZINC FINGER MATRIN-TYPE PROTEIN 2"/>
    <property type="match status" value="1"/>
</dbReference>
<dbReference type="PANTHER" id="PTHR45986:SF1">
    <property type="entry name" value="ZINC FINGER MATRIN-TYPE PROTEIN 2"/>
    <property type="match status" value="1"/>
</dbReference>
<dbReference type="OrthoDB" id="30343at2759"/>
<evidence type="ECO:0000256" key="4">
    <source>
        <dbReference type="ARBA" id="ARBA00023242"/>
    </source>
</evidence>
<dbReference type="EMBL" id="LT598459">
    <property type="protein sequence ID" value="SCU82025.1"/>
    <property type="molecule type" value="Genomic_DNA"/>
</dbReference>
<dbReference type="PROSITE" id="PS00028">
    <property type="entry name" value="ZINC_FINGER_C2H2_1"/>
    <property type="match status" value="1"/>
</dbReference>
<dbReference type="Pfam" id="PF12171">
    <property type="entry name" value="zf-C2H2_jaz"/>
    <property type="match status" value="1"/>
</dbReference>
<evidence type="ECO:0000259" key="6">
    <source>
        <dbReference type="PROSITE" id="PS00028"/>
    </source>
</evidence>
<protein>
    <submittedName>
        <fullName evidence="7">LADA_0C02542g1_1</fullName>
    </submittedName>
</protein>
<keyword evidence="2" id="KW-0863">Zinc-finger</keyword>